<dbReference type="Pfam" id="PF02801">
    <property type="entry name" value="Ketoacyl-synt_C"/>
    <property type="match status" value="2"/>
</dbReference>
<dbReference type="Gene3D" id="3.40.50.720">
    <property type="entry name" value="NAD(P)-binding Rossmann-like Domain"/>
    <property type="match status" value="2"/>
</dbReference>
<dbReference type="InterPro" id="IPR036736">
    <property type="entry name" value="ACP-like_sf"/>
</dbReference>
<dbReference type="InterPro" id="IPR011032">
    <property type="entry name" value="GroES-like_sf"/>
</dbReference>
<dbReference type="Gene3D" id="3.30.70.3290">
    <property type="match status" value="3"/>
</dbReference>
<dbReference type="Gene3D" id="3.90.180.10">
    <property type="entry name" value="Medium-chain alcohol dehydrogenases, catalytic domain"/>
    <property type="match status" value="1"/>
</dbReference>
<dbReference type="SMART" id="SM00829">
    <property type="entry name" value="PKS_ER"/>
    <property type="match status" value="1"/>
</dbReference>
<feature type="region of interest" description="Disordered" evidence="13">
    <location>
        <begin position="3083"/>
        <end position="3111"/>
    </location>
</feature>
<dbReference type="InterPro" id="IPR055123">
    <property type="entry name" value="SpnB-like_Rossmann"/>
</dbReference>
<feature type="active site" description="Proton acceptor; for dehydratase activity" evidence="12">
    <location>
        <position position="3621"/>
    </location>
</feature>
<dbReference type="SUPFAM" id="SSF50129">
    <property type="entry name" value="GroES-like"/>
    <property type="match status" value="1"/>
</dbReference>
<sequence length="4897" mass="510002">MTSDSVSDGRSRAERFASAVAIVGAACRVAAGAREIDDRPGGSSGPVEPGPFDDPAWELADAALVADAPHGAPMEPTVDALCRGALANAGITFGADAPPRVGVVLALPDSATPAVLGLADRLAVALDLPMTHVRIRTSPTALDAVHAGARWVADASVDIVIAGGVSLRATAAPTPETAAAEGVPGTSVVVLTTRLRAEADGAIVRGLLLDETAGDAVEPGPAATEAPDSAEAELICDFEDDLAVEFVGVTRLLRVLAVLRDREVGRPADHDPVNDPVGPSTSDESAPAAFLFPAAAGAAEHGPYRVAAAPPAADRIDASADGAAEADAPVGLLLSAPDDASLRAEARRLAAHLAARPGLAPADLAYTLGTARPLHHRRAAVFGANPGELGERLTAMAAGRPATGVLGARDATPRAAAFVFPGQGSQWAGMARGLLDAAPVFYRHMAEFDAAFAEFADWSLLALLREEPGQPPLQQPDVVQPALLAVMVSLSRLWQSVGVQPTAVVGHSLGEVAAAQAVDALSVTDAARVAVLWSRLQAELSGHGEMASVSLPLERLQARLAPWGERIDIAGVNGPASIVVSGDADAVRELSAALVADGIRSQLIPVGLAAHSRQVDLLHDRLLRDLAPITPRSSTVPFYSAVHDRLIDTAELTADYWARNLRSRVLFDPAVRTLLGDGADALLEMSPHPVLTVAMRQTVEDLGADAVVLETLRRGEGGPDRFRRAVVEARATGVDVDTSAVYADSGARRVTLPSPVDLAWLGRDGAAGAESDAVDAAVAATPVSAHVALAERLAILDDVERRRFVRRLVRTETAVVLAAAGGDAVDGATTFLGLGLDSLAAVRLRDALNSATGLDLPVTTAFDHPTPDALAAHVLAALLGASSGDRATPPVTPSAPDDPIAVVAMTCRAPGGANSPEELWRLVAEGRDAISAFPTDRGWDLTSLYHPDPTHPGTTYTTSGGFLDGVDRFDAGLFGISPREAMAMEPQQRVLLEASWELFERAGLDPRSLRGTDVGVFLGAIAQDYAPRLHHAPAGLEGYLMTGNTASVVSGRIAYTFGLEGPAITVDTACSSSIVAVHLACQSLRQGESSLAVAGGVAVLSHPGMFVEFSRQRALSPDGRCKPFAAAADGTAWAEGAGVVLLERLADARRNGHRVLGVIKGSAINQDGASNGLAAPSGPAQRRVIRQALANARVGAAEVDVVEAHGTGTTLGDPIEANALAAEYGPHRPADRPLLLGSVKSNIGHAQAAAGILGLIKTVLAMEHGILPHTLHVDEPTPHVDWSSAGLSLVTATREWPTTDGPRRAAVSAFGISGTNAHLILEQPPSAPEQADAAPATTSDEPIALPWLLSGRTPAALREQGRRLLARVVDDPDLRPADAAFSLVTTRSLLEQRAVVVAEDFSALRRGLRSLVDDEAAPALLRGEAGASPRRVAFVFPGQGSQWVGMAVDLLAASPAFATRMAECEAALAPHVDWSLFEVLSDETALNRVDVVQPVLWAVMVSLAEVWRAHGVSPEAVVGHSQGEIAAACVIGALTVADAARVVALRASALVRLAGTGGMVSVSANRETVMAALSQWADRLSVAAVNGPNSTVVSGESEALDEFLADCEVRGLRARRIAVDYASHSARVESLRAELIESLAELNPRSVSIPFVSSVTGEVMDTSELDGEYWYRSLRATVEFQRAVETVAAEGVDAFIEVSAHPVLAVGLQETLEGCAEDAVVLSTLRRDEADRRRLLGALGEAHVRGVAVDWTSAFAGSRPQRVDLPTYPFQRQRYWLREQHGAAVDHDAAGLDPRPHPLRGSALVLADSDGVVFTGRVSASSHPVLAGHRAHGAELLPGSAVLDLVCWAGEALGLEQVVELVLENPLVLPVGGAARWQLTLAAPEASGTRTLILHSRAEGDDDGWTTHATGLLGSADAPPAVSVSLPPADEAAEISVLPPAEEEGMAAWRCLRTVRRHGADLVVDVALPADLRDEETFLLHPGLLDAVLLAWTASTGRQARPFAFTDVTCYAPMPEELRVHVRPSAPDVVSLHLTDLDGELIAVVGSATLRPVPATDRHPRSAGSLLRMQWTQVDVPSQTGDDERWAVLGSADEATAALCDSGLIVSVLPGLAELGASLSPEAPAPTTVVLIAQRSPRDGLALPDAARDAVHRTIELIRTWLADDRWAATTLAVLTGRAVAVGSDDDVPDLVHAPLWGLLRTVQSENPDRVLLVDVDDAPDSHRLLRAAIAEGRPQTAIREGRLVAPTLAAAATASMPARPVLSPEGTVLITGAGGGLARIVARHLVTEHGARRLLLIGRRGPTAPGIAELVAELAEHGADVAVAACDVADRERLVEVLDSVPATHPLTSVIHCAGVLDNALVPSLTADQVDRVLRPKIYGAWHLHELTRDADLSTFVLFSSVAGLIGGGGQGNYAAANAFLDALAAHRQAAGLPGTSLAWGLWEDRAGMAGRLGDVHVARAGLRGLAALPEAEGLRLLDAALAVGEPLLAPVCLDRTELRSSDAAAALPALFQGIETPSQRRPSRIRNTADDAPPLLRRLRGLPAAEAEPVLLDLVRSRVAAELGHASAAEISVGRAFSDLGFDSLTSVNLRNRLAADTGLRLPVTVAFDHPTVQALTDRLWAELGALLGSTGAEPASAGLTDGSGATSSTPQSLADEPIAIVGMSCRLPGGVTSPEALWELLAAEIDAIGDFPGDRGWQREGRYDPERLHPDSPYSRVGGFLYDAGDFDAEFFGISPREASAMDPQQRLLLETAWESWERAGIPAETLQGSGTGVFVGTNGSDYGALLAESPEAVGHVMTGGAASVASGRIAYSFGLEGPAVTVDTACSASLVALHLAVQSLRQGECSLALAGGVTVMTTPRLFGEFARQGGFASDGRCKSFAEGADGTGFSEGVGLVVLERLSDAVANGRRVLAVLRGSAVNQDGASNGLTAPNGPSQQRVIRQALANAGLSAGDVDVVEAHGTGTRLGDPIEAQALLATYGRDREPENPVFLGSVKSNIGHTQAAAGVAGVIKMVLALEHGVLPSTLHVDEPSSQVDWSSGAVELLAESRSWPEVGRPRRAAVSSFGISGTNAHVILEQAPPSASPSGSNDTEQPFDGTPEAPSSVPPWVISGGSTQALRAQAARLLERLTADSEWSPVEVAVALARSRARLDHRAVVLGSDRSELLVGLAAVADDRDAAGVVRGTAQQAGRVAMVFTGQGSQRAGMGRELYEHHPLFAAAFDEVCAELDPLLGFSLRDAVFATDPAQTPGSLTIDDTGLAQPGLFAVEVALVRLLESFGITPAVVAGHSLGEVTAAHIAGLWSLPQACRVVAARSSMMQQLPEGGAMASVAATEDEVRIGLLELDMTPDDHGCDIEIATEVGIAAANGPSSTVISGETDAVERVLRWWQDRGRRVRRLSVSHAFHSPLIDPMLDDYRLALADVEFGDAALPVVSTVTGAILSRSDAADPEYWVRQVREPVRYVDAVRTLEEQGVTTVLEIGPGSVLTALTRDALDRTDPTGSVAARPVTCLSMLRSDRGERAALLSGIAASLAHGVPVDLSPLLPTRVAPTELPTYAFQRERYWLDVGRKPTDAAGLGLVASGHPVLGARVDLPDSGAVVFTGRLSTAALPWTAAHRVGTAAVFPGTGLVDLVFAAAVDLRNPLIDELTLHSPVIVPAEGGLAVRVRLDRPADEQPVPSADETSSRIGAPARDSERVVTVYTRPEEDPTAEWTSHATGHLIEAESAAPADETGRATWPPPAAVPVSTDGLYAAFETAGLGYGPVFQGLRAAWISADTVFAEIELPEQAWVEASAYCLHPALFDAALHALGLTDAVGVLPSGEADGVRLPFSWAGVRIHATGATRLRVTLRTIEDGDVEVRAVDPEGTPVVTVDRLTLRRAASGDRPAAAFDVREAMFDLDWVPTSLMDTPTEPGWWALLGSTDAGLTGGLVAAGLSVESGADLADLSSRIAAGGPAPSVLVVPGGALAPTGTAPEPVDGVQHAVERMLDVLQSWLAEEHLAATHLLVVTRGAVATGETDDVPDLAGAAVWGLLRTAQTENPGRITLLDLDPASSEPDSLARLSEVSRLIGGADPQYAVRAGRVLTPRMAPLRLLQSVEDRRQSPGEPVADDRPASDDVIVTGGRWRVGVVTPGSVAGVGLLPAAETPTRDTALAPGEVRIAVAAAGLNFRDAMAALGMYPGAVEIGGEGAGTVVEIGADVTDVAPGDQVMGVLPGAFAASVVVDRRMVTPLPAGWTAVEGAAVPSVFLTALHGLAGLADLSAGQSVLIHAAAGGVGAAAVQVARSRGATVFATASPGKHQVLRDWGIPDERISSSRDLDFESRVLAATGGRGVDVVLNALAGPFVDASLRVTAPGGVFLEMGKTDLRDPSAVAEEHPGLAYRPFDVSALHPNLVAALLTELRGLFDRRELTPPPITEYPLRHLRPALRALAGAELIGKAVLRMPRPVPSNGTVLITGGTDGLGRIVARHLVTRHGVAALVLLSRRGGDTPGIADLVAELEAAGARVTIHAGDVADPRVVSEVIDAIPPEFPLAGVVHAAGVLADGVLSSIDADRVARVLAPKVAGAWNLHRATEHLGLSLFLTFSSVAGVWGAAGQGAYAAGNAFLDALISRRRARGLAGTSLAWGPWTTEAGMTAGLAATDQHRLHRWGLRALAPQDALEILDTAFTTRPVLAVAAGVDLTALGRRPAEDVPAVLRGLVRTPDLGAPPRSTQPVEAVPPLRWATEIAALPRGERHRRVTTLVREAAAAVLGHARADRVGETQAFGELGFDSLTAVELRNRLRAVTGVTLSATSVFDHPNPAELAERILGGLALPEDDPTRDVLRGIDDLEAGLALLASDDDHAEITARLQNILWRLADAHSAAEPSSPEQLTEASPDELFDFIDREFGELT</sequence>
<feature type="active site" description="Proton donor; for dehydratase activity" evidence="12">
    <location>
        <position position="1986"/>
    </location>
</feature>
<dbReference type="Pfam" id="PF08659">
    <property type="entry name" value="KR"/>
    <property type="match status" value="2"/>
</dbReference>
<dbReference type="InterPro" id="IPR013968">
    <property type="entry name" value="PKS_KR"/>
</dbReference>
<dbReference type="Pfam" id="PF00109">
    <property type="entry name" value="ketoacyl-synt"/>
    <property type="match status" value="2"/>
</dbReference>
<dbReference type="PROSITE" id="PS00012">
    <property type="entry name" value="PHOSPHOPANTETHEINE"/>
    <property type="match status" value="3"/>
</dbReference>
<dbReference type="InterPro" id="IPR006162">
    <property type="entry name" value="Ppantetheine_attach_site"/>
</dbReference>
<dbReference type="FunFam" id="1.10.1200.10:FF:000007">
    <property type="entry name" value="Probable polyketide synthase pks17"/>
    <property type="match status" value="2"/>
</dbReference>
<dbReference type="Gene3D" id="1.10.1200.10">
    <property type="entry name" value="ACP-like"/>
    <property type="match status" value="3"/>
</dbReference>
<accession>A0AAC9HRG1</accession>
<dbReference type="Gene3D" id="3.10.129.110">
    <property type="entry name" value="Polyketide synthase dehydratase"/>
    <property type="match status" value="2"/>
</dbReference>
<dbReference type="InterPro" id="IPR020806">
    <property type="entry name" value="PKS_PP-bd"/>
</dbReference>
<evidence type="ECO:0000256" key="5">
    <source>
        <dbReference type="ARBA" id="ARBA00023268"/>
    </source>
</evidence>
<dbReference type="InterPro" id="IPR049552">
    <property type="entry name" value="PKS_DH_N"/>
</dbReference>
<dbReference type="Pfam" id="PF14765">
    <property type="entry name" value="PS-DH"/>
    <property type="match status" value="2"/>
</dbReference>
<dbReference type="InterPro" id="IPR014043">
    <property type="entry name" value="Acyl_transferase_dom"/>
</dbReference>
<dbReference type="InterPro" id="IPR016039">
    <property type="entry name" value="Thiolase-like"/>
</dbReference>
<reference evidence="18" key="1">
    <citation type="submission" date="2016-03" db="EMBL/GenBank/DDBJ databases">
        <title>Complete genome sequence of the type strain Actinoalloteichus hymeniacidonis DSM 45092.</title>
        <authorList>
            <person name="Schaffert L."/>
            <person name="Albersmeier A."/>
            <person name="Winkler A."/>
            <person name="Kalinowski J."/>
            <person name="Zotchev S."/>
            <person name="Ruckert C."/>
        </authorList>
    </citation>
    <scope>NUCLEOTIDE SEQUENCE [LARGE SCALE GENOMIC DNA]</scope>
    <source>
        <strain evidence="18">HPA177(T) (DSM 45092(T))</strain>
    </source>
</reference>
<dbReference type="RefSeq" id="WP_069850003.1">
    <property type="nucleotide sequence ID" value="NZ_CP014859.1"/>
</dbReference>
<dbReference type="InterPro" id="IPR036291">
    <property type="entry name" value="NAD(P)-bd_dom_sf"/>
</dbReference>
<dbReference type="PROSITE" id="PS52019">
    <property type="entry name" value="PKS_MFAS_DH"/>
    <property type="match status" value="2"/>
</dbReference>
<dbReference type="InterPro" id="IPR018201">
    <property type="entry name" value="Ketoacyl_synth_AS"/>
</dbReference>
<evidence type="ECO:0000313" key="18">
    <source>
        <dbReference type="Proteomes" id="UP000095210"/>
    </source>
</evidence>
<dbReference type="InterPro" id="IPR020807">
    <property type="entry name" value="PKS_DH"/>
</dbReference>
<dbReference type="CDD" id="cd08956">
    <property type="entry name" value="KR_3_FAS_SDR_x"/>
    <property type="match status" value="2"/>
</dbReference>
<dbReference type="InterPro" id="IPR013154">
    <property type="entry name" value="ADH-like_N"/>
</dbReference>
<organism evidence="17 18">
    <name type="scientific">Actinoalloteichus hymeniacidonis</name>
    <dbReference type="NCBI Taxonomy" id="340345"/>
    <lineage>
        <taxon>Bacteria</taxon>
        <taxon>Bacillati</taxon>
        <taxon>Actinomycetota</taxon>
        <taxon>Actinomycetes</taxon>
        <taxon>Pseudonocardiales</taxon>
        <taxon>Pseudonocardiaceae</taxon>
        <taxon>Actinoalloteichus</taxon>
    </lineage>
</organism>
<dbReference type="EC" id="2.3.1.94" evidence="11"/>
<feature type="region of interest" description="C-terminal hotdog fold" evidence="12">
    <location>
        <begin position="1929"/>
        <end position="2059"/>
    </location>
</feature>
<dbReference type="Proteomes" id="UP000095210">
    <property type="component" value="Chromosome"/>
</dbReference>
<evidence type="ECO:0000259" key="14">
    <source>
        <dbReference type="PROSITE" id="PS50075"/>
    </source>
</evidence>
<dbReference type="SMART" id="SM00822">
    <property type="entry name" value="PKS_KR"/>
    <property type="match status" value="2"/>
</dbReference>
<feature type="domain" description="Carrier" evidence="14">
    <location>
        <begin position="803"/>
        <end position="878"/>
    </location>
</feature>
<feature type="domain" description="Ketosynthase family 3 (KS3)" evidence="15">
    <location>
        <begin position="2658"/>
        <end position="3083"/>
    </location>
</feature>
<keyword evidence="6" id="KW-0012">Acyltransferase</keyword>
<dbReference type="InterPro" id="IPR049900">
    <property type="entry name" value="PKS_mFAS_DH"/>
</dbReference>
<evidence type="ECO:0000256" key="9">
    <source>
        <dbReference type="ARBA" id="ARBA00060622"/>
    </source>
</evidence>
<dbReference type="Pfam" id="PF21089">
    <property type="entry name" value="PKS_DH_N"/>
    <property type="match status" value="2"/>
</dbReference>
<feature type="region of interest" description="N-terminal hotdog fold" evidence="12">
    <location>
        <begin position="1797"/>
        <end position="1920"/>
    </location>
</feature>
<dbReference type="PANTHER" id="PTHR43775:SF51">
    <property type="entry name" value="INACTIVE PHENOLPHTHIOCEROL SYNTHESIS POLYKETIDE SYNTHASE TYPE I PKS1-RELATED"/>
    <property type="match status" value="1"/>
</dbReference>
<dbReference type="SUPFAM" id="SSF53901">
    <property type="entry name" value="Thiolase-like"/>
    <property type="match status" value="3"/>
</dbReference>
<dbReference type="FunFam" id="3.40.366.10:FF:000002">
    <property type="entry name" value="Probable polyketide synthase 2"/>
    <property type="match status" value="2"/>
</dbReference>
<dbReference type="SMART" id="SM00826">
    <property type="entry name" value="PKS_DH"/>
    <property type="match status" value="2"/>
</dbReference>
<evidence type="ECO:0000256" key="13">
    <source>
        <dbReference type="SAM" id="MobiDB-lite"/>
    </source>
</evidence>
<feature type="active site" description="Proton donor; for dehydratase activity" evidence="12">
    <location>
        <position position="3808"/>
    </location>
</feature>
<dbReference type="KEGG" id="ahm:TL08_15890"/>
<dbReference type="GO" id="GO:0016491">
    <property type="term" value="F:oxidoreductase activity"/>
    <property type="evidence" value="ECO:0007669"/>
    <property type="project" value="InterPro"/>
</dbReference>
<dbReference type="GO" id="GO:0008270">
    <property type="term" value="F:zinc ion binding"/>
    <property type="evidence" value="ECO:0007669"/>
    <property type="project" value="InterPro"/>
</dbReference>
<keyword evidence="4" id="KW-0677">Repeat</keyword>
<evidence type="ECO:0000256" key="11">
    <source>
        <dbReference type="ARBA" id="ARBA00066981"/>
    </source>
</evidence>
<dbReference type="InterPro" id="IPR032821">
    <property type="entry name" value="PKS_assoc"/>
</dbReference>
<proteinExistence type="predicted"/>
<dbReference type="InterPro" id="IPR049551">
    <property type="entry name" value="PKS_DH_C"/>
</dbReference>
<dbReference type="PROSITE" id="PS00606">
    <property type="entry name" value="KS3_1"/>
    <property type="match status" value="2"/>
</dbReference>
<dbReference type="FunFam" id="3.40.47.10:FF:000019">
    <property type="entry name" value="Polyketide synthase type I"/>
    <property type="match status" value="2"/>
</dbReference>
<dbReference type="SMART" id="SM01294">
    <property type="entry name" value="PKS_PP_betabranch"/>
    <property type="match status" value="2"/>
</dbReference>
<dbReference type="InterPro" id="IPR002364">
    <property type="entry name" value="Quin_OxRdtase/zeta-crystal_CS"/>
</dbReference>
<feature type="domain" description="PKS/mFAS DH" evidence="16">
    <location>
        <begin position="1797"/>
        <end position="2059"/>
    </location>
</feature>
<feature type="domain" description="PKS/mFAS DH" evidence="16">
    <location>
        <begin position="3589"/>
        <end position="3891"/>
    </location>
</feature>
<dbReference type="Gene3D" id="3.40.366.10">
    <property type="entry name" value="Malonyl-Coenzyme A Acyl Carrier Protein, domain 2"/>
    <property type="match status" value="3"/>
</dbReference>
<dbReference type="InterPro" id="IPR020843">
    <property type="entry name" value="ER"/>
</dbReference>
<feature type="domain" description="Carrier" evidence="14">
    <location>
        <begin position="4742"/>
        <end position="4817"/>
    </location>
</feature>
<feature type="region of interest" description="N-terminal hotdog fold" evidence="12">
    <location>
        <begin position="3589"/>
        <end position="3732"/>
    </location>
</feature>
<dbReference type="EMBL" id="CP014859">
    <property type="protein sequence ID" value="AOS63983.1"/>
    <property type="molecule type" value="Genomic_DNA"/>
</dbReference>
<dbReference type="PROSITE" id="PS01162">
    <property type="entry name" value="QOR_ZETA_CRYSTAL"/>
    <property type="match status" value="1"/>
</dbReference>
<comment type="catalytic activity">
    <reaction evidence="7">
        <text>6 (S)-methylmalonyl-CoA + propanoyl-CoA + 6 NADPH + 12 H(+) = 6-deoxyerythronolide B + 6 CO2 + 6 NADP(+) + 7 CoA + H2O</text>
        <dbReference type="Rhea" id="RHEA:23068"/>
        <dbReference type="ChEBI" id="CHEBI:15377"/>
        <dbReference type="ChEBI" id="CHEBI:15378"/>
        <dbReference type="ChEBI" id="CHEBI:16089"/>
        <dbReference type="ChEBI" id="CHEBI:16526"/>
        <dbReference type="ChEBI" id="CHEBI:57287"/>
        <dbReference type="ChEBI" id="CHEBI:57327"/>
        <dbReference type="ChEBI" id="CHEBI:57392"/>
        <dbReference type="ChEBI" id="CHEBI:57783"/>
        <dbReference type="ChEBI" id="CHEBI:58349"/>
        <dbReference type="EC" id="2.3.1.94"/>
    </reaction>
</comment>
<comment type="function">
    <text evidence="8">Involved in the biosynthesis of antibiotic erythromycin via the biosynthesis of its aglycone precursor, 6-deoxyerythronolide B (6-dEB).</text>
</comment>
<evidence type="ECO:0000256" key="7">
    <source>
        <dbReference type="ARBA" id="ARBA00052442"/>
    </source>
</evidence>
<evidence type="ECO:0000256" key="1">
    <source>
        <dbReference type="ARBA" id="ARBA00022450"/>
    </source>
</evidence>
<dbReference type="SUPFAM" id="SSF47336">
    <property type="entry name" value="ACP-like"/>
    <property type="match status" value="3"/>
</dbReference>
<keyword evidence="3" id="KW-0808">Transferase</keyword>
<evidence type="ECO:0000256" key="8">
    <source>
        <dbReference type="ARBA" id="ARBA00060158"/>
    </source>
</evidence>
<dbReference type="InterPro" id="IPR014030">
    <property type="entry name" value="Ketoacyl_synth_N"/>
</dbReference>
<evidence type="ECO:0000256" key="3">
    <source>
        <dbReference type="ARBA" id="ARBA00022679"/>
    </source>
</evidence>
<dbReference type="Pfam" id="PF00550">
    <property type="entry name" value="PP-binding"/>
    <property type="match status" value="3"/>
</dbReference>
<dbReference type="CDD" id="cd00833">
    <property type="entry name" value="PKS"/>
    <property type="match status" value="2"/>
</dbReference>
<keyword evidence="1" id="KW-0596">Phosphopantetheine</keyword>
<feature type="region of interest" description="C-terminal hotdog fold" evidence="12">
    <location>
        <begin position="3747"/>
        <end position="3891"/>
    </location>
</feature>
<dbReference type="InterPro" id="IPR042104">
    <property type="entry name" value="PKS_dehydratase_sf"/>
</dbReference>
<dbReference type="PROSITE" id="PS52004">
    <property type="entry name" value="KS3_2"/>
    <property type="match status" value="2"/>
</dbReference>
<feature type="region of interest" description="Disordered" evidence="13">
    <location>
        <begin position="266"/>
        <end position="285"/>
    </location>
</feature>
<dbReference type="SUPFAM" id="SSF55048">
    <property type="entry name" value="Probable ACP-binding domain of malonyl-CoA ACP transacylase"/>
    <property type="match status" value="3"/>
</dbReference>
<evidence type="ECO:0000259" key="15">
    <source>
        <dbReference type="PROSITE" id="PS52004"/>
    </source>
</evidence>
<dbReference type="SMART" id="SM00823">
    <property type="entry name" value="PKS_PP"/>
    <property type="match status" value="3"/>
</dbReference>
<name>A0AAC9HRG1_9PSEU</name>
<dbReference type="Pfam" id="PF00698">
    <property type="entry name" value="Acyl_transf_1"/>
    <property type="match status" value="3"/>
</dbReference>
<feature type="region of interest" description="Disordered" evidence="13">
    <location>
        <begin position="4102"/>
        <end position="4121"/>
    </location>
</feature>
<dbReference type="PANTHER" id="PTHR43775">
    <property type="entry name" value="FATTY ACID SYNTHASE"/>
    <property type="match status" value="1"/>
</dbReference>
<feature type="domain" description="Ketosynthase family 3 (KS3)" evidence="15">
    <location>
        <begin position="897"/>
        <end position="1323"/>
    </location>
</feature>
<feature type="active site" description="Proton acceptor; for dehydratase activity" evidence="12">
    <location>
        <position position="1829"/>
    </location>
</feature>
<dbReference type="Pfam" id="PF22953">
    <property type="entry name" value="SpnB_Rossmann"/>
    <property type="match status" value="2"/>
</dbReference>
<dbReference type="GO" id="GO:0004312">
    <property type="term" value="F:fatty acid synthase activity"/>
    <property type="evidence" value="ECO:0007669"/>
    <property type="project" value="TreeGrafter"/>
</dbReference>
<evidence type="ECO:0000256" key="2">
    <source>
        <dbReference type="ARBA" id="ARBA00022553"/>
    </source>
</evidence>
<evidence type="ECO:0000313" key="17">
    <source>
        <dbReference type="EMBL" id="AOS63983.1"/>
    </source>
</evidence>
<dbReference type="Pfam" id="PF16197">
    <property type="entry name" value="KAsynt_C_assoc"/>
    <property type="match status" value="2"/>
</dbReference>
<dbReference type="SMART" id="SM00825">
    <property type="entry name" value="PKS_KS"/>
    <property type="match status" value="2"/>
</dbReference>
<dbReference type="GO" id="GO:0047879">
    <property type="term" value="F:erythronolide synthase activity"/>
    <property type="evidence" value="ECO:0007669"/>
    <property type="project" value="UniProtKB-EC"/>
</dbReference>
<dbReference type="PROSITE" id="PS50075">
    <property type="entry name" value="CARRIER"/>
    <property type="match status" value="3"/>
</dbReference>
<dbReference type="InterPro" id="IPR016036">
    <property type="entry name" value="Malonyl_transacylase_ACP-bd"/>
</dbReference>
<feature type="compositionally biased region" description="Basic and acidic residues" evidence="13">
    <location>
        <begin position="4102"/>
        <end position="4120"/>
    </location>
</feature>
<evidence type="ECO:0000256" key="6">
    <source>
        <dbReference type="ARBA" id="ARBA00023315"/>
    </source>
</evidence>
<dbReference type="SUPFAM" id="SSF52151">
    <property type="entry name" value="FabD/lysophospholipase-like"/>
    <property type="match status" value="3"/>
</dbReference>
<dbReference type="Pfam" id="PF13602">
    <property type="entry name" value="ADH_zinc_N_2"/>
    <property type="match status" value="1"/>
</dbReference>
<dbReference type="GO" id="GO:0031177">
    <property type="term" value="F:phosphopantetheine binding"/>
    <property type="evidence" value="ECO:0007669"/>
    <property type="project" value="InterPro"/>
</dbReference>
<keyword evidence="18" id="KW-1185">Reference proteome</keyword>
<dbReference type="GO" id="GO:0004315">
    <property type="term" value="F:3-oxoacyl-[acyl-carrier-protein] synthase activity"/>
    <property type="evidence" value="ECO:0007669"/>
    <property type="project" value="InterPro"/>
</dbReference>
<protein>
    <recommendedName>
        <fullName evidence="11">6-deoxyerythronolide-B synthase</fullName>
        <ecNumber evidence="11">2.3.1.94</ecNumber>
    </recommendedName>
</protein>
<dbReference type="GO" id="GO:0006633">
    <property type="term" value="P:fatty acid biosynthetic process"/>
    <property type="evidence" value="ECO:0007669"/>
    <property type="project" value="InterPro"/>
</dbReference>
<keyword evidence="5" id="KW-0511">Multifunctional enzyme</keyword>
<dbReference type="Pfam" id="PF22621">
    <property type="entry name" value="CurL-like_PKS_C"/>
    <property type="match status" value="1"/>
</dbReference>
<dbReference type="InterPro" id="IPR009081">
    <property type="entry name" value="PP-bd_ACP"/>
</dbReference>
<gene>
    <name evidence="17" type="ORF">TL08_15890</name>
</gene>
<comment type="subunit">
    <text evidence="10">Homodimer. Erythronolide synthase is composed of EryAI, EryAII and EryAIII multimodular (2 modules) polypeptides each coding for a functional synthase subunit which participates in 2 of the six FAS-like elongation steps required for formation of the polyketide. Module 1, 2, 3, 4, 5, and 6 participating in biosynthesis steps 1, 2, 3, 4, 5, and 6, respectively.</text>
</comment>
<evidence type="ECO:0000256" key="12">
    <source>
        <dbReference type="PROSITE-ProRule" id="PRU01363"/>
    </source>
</evidence>
<feature type="region of interest" description="Disordered" evidence="13">
    <location>
        <begin position="3678"/>
        <end position="3700"/>
    </location>
</feature>
<dbReference type="InterPro" id="IPR057326">
    <property type="entry name" value="KR_dom"/>
</dbReference>
<dbReference type="Pfam" id="PF08240">
    <property type="entry name" value="ADH_N"/>
    <property type="match status" value="1"/>
</dbReference>
<comment type="pathway">
    <text evidence="9">Antibiotic biosynthesis; erythromycin biosynthesis.</text>
</comment>
<dbReference type="InterPro" id="IPR050091">
    <property type="entry name" value="PKS_NRPS_Biosynth_Enz"/>
</dbReference>
<evidence type="ECO:0000259" key="16">
    <source>
        <dbReference type="PROSITE" id="PS52019"/>
    </source>
</evidence>
<dbReference type="InterPro" id="IPR020841">
    <property type="entry name" value="PKS_Beta-ketoAc_synthase_dom"/>
</dbReference>
<dbReference type="SUPFAM" id="SSF51735">
    <property type="entry name" value="NAD(P)-binding Rossmann-fold domains"/>
    <property type="match status" value="5"/>
</dbReference>
<dbReference type="InterPro" id="IPR016035">
    <property type="entry name" value="Acyl_Trfase/lysoPLipase"/>
</dbReference>
<dbReference type="Gene3D" id="3.40.47.10">
    <property type="match status" value="2"/>
</dbReference>
<evidence type="ECO:0000256" key="4">
    <source>
        <dbReference type="ARBA" id="ARBA00022737"/>
    </source>
</evidence>
<dbReference type="CDD" id="cd05195">
    <property type="entry name" value="enoyl_red"/>
    <property type="match status" value="1"/>
</dbReference>
<dbReference type="SMART" id="SM00827">
    <property type="entry name" value="PKS_AT"/>
    <property type="match status" value="3"/>
</dbReference>
<dbReference type="InterPro" id="IPR014031">
    <property type="entry name" value="Ketoacyl_synth_C"/>
</dbReference>
<dbReference type="InterPro" id="IPR001227">
    <property type="entry name" value="Ac_transferase_dom_sf"/>
</dbReference>
<feature type="domain" description="Carrier" evidence="14">
    <location>
        <begin position="2551"/>
        <end position="2626"/>
    </location>
</feature>
<keyword evidence="2" id="KW-0597">Phosphoprotein</keyword>
<dbReference type="Gene3D" id="3.40.50.11460">
    <property type="match status" value="1"/>
</dbReference>
<evidence type="ECO:0000256" key="10">
    <source>
        <dbReference type="ARBA" id="ARBA00063272"/>
    </source>
</evidence>